<evidence type="ECO:0000313" key="2">
    <source>
        <dbReference type="EMBL" id="PZG50352.1"/>
    </source>
</evidence>
<accession>A0A2W2GQX9</accession>
<name>A0A2W2GQX9_9ACTN</name>
<gene>
    <name evidence="2" type="ORF">C1I98_10750</name>
</gene>
<dbReference type="AlphaFoldDB" id="A0A2W2GQX9"/>
<comment type="caution">
    <text evidence="2">The sequence shown here is derived from an EMBL/GenBank/DDBJ whole genome shotgun (WGS) entry which is preliminary data.</text>
</comment>
<dbReference type="RefSeq" id="WP_111167023.1">
    <property type="nucleotide sequence ID" value="NZ_POUA01000062.1"/>
</dbReference>
<evidence type="ECO:0000313" key="3">
    <source>
        <dbReference type="Proteomes" id="UP000248544"/>
    </source>
</evidence>
<sequence>MAERVQYYAMVLLLGPGDRDGPAGLARRRVRQNGVAVDEAIHRDLKWHPTGKIRAWERGDVAGDLIEISQEEAERIMVRFREQFGGEGTSDPRAPKARRRLRRPPGTATWPRRPGATRAAR</sequence>
<protein>
    <submittedName>
        <fullName evidence="2">Uncharacterized protein</fullName>
    </submittedName>
</protein>
<dbReference type="EMBL" id="POUA01000062">
    <property type="protein sequence ID" value="PZG50352.1"/>
    <property type="molecule type" value="Genomic_DNA"/>
</dbReference>
<reference evidence="2 3" key="1">
    <citation type="submission" date="2018-01" db="EMBL/GenBank/DDBJ databases">
        <title>Draft genome sequence of Sphaerisporangium sp. 7K107.</title>
        <authorList>
            <person name="Sahin N."/>
            <person name="Saygin H."/>
            <person name="Ay H."/>
        </authorList>
    </citation>
    <scope>NUCLEOTIDE SEQUENCE [LARGE SCALE GENOMIC DNA]</scope>
    <source>
        <strain evidence="2 3">7K107</strain>
    </source>
</reference>
<evidence type="ECO:0000256" key="1">
    <source>
        <dbReference type="SAM" id="MobiDB-lite"/>
    </source>
</evidence>
<dbReference type="Proteomes" id="UP000248544">
    <property type="component" value="Unassembled WGS sequence"/>
</dbReference>
<proteinExistence type="predicted"/>
<feature type="region of interest" description="Disordered" evidence="1">
    <location>
        <begin position="82"/>
        <end position="121"/>
    </location>
</feature>
<organism evidence="2 3">
    <name type="scientific">Spongiactinospora gelatinilytica</name>
    <dbReference type="NCBI Taxonomy" id="2666298"/>
    <lineage>
        <taxon>Bacteria</taxon>
        <taxon>Bacillati</taxon>
        <taxon>Actinomycetota</taxon>
        <taxon>Actinomycetes</taxon>
        <taxon>Streptosporangiales</taxon>
        <taxon>Streptosporangiaceae</taxon>
        <taxon>Spongiactinospora</taxon>
    </lineage>
</organism>
<keyword evidence="3" id="KW-1185">Reference proteome</keyword>